<reference evidence="1" key="1">
    <citation type="submission" date="2019-08" db="EMBL/GenBank/DDBJ databases">
        <authorList>
            <person name="Kucharzyk K."/>
            <person name="Murdoch R.W."/>
            <person name="Higgins S."/>
            <person name="Loffler F."/>
        </authorList>
    </citation>
    <scope>NUCLEOTIDE SEQUENCE</scope>
</reference>
<comment type="caution">
    <text evidence="1">The sequence shown here is derived from an EMBL/GenBank/DDBJ whole genome shotgun (WGS) entry which is preliminary data.</text>
</comment>
<dbReference type="SUPFAM" id="SSF48452">
    <property type="entry name" value="TPR-like"/>
    <property type="match status" value="1"/>
</dbReference>
<evidence type="ECO:0000313" key="1">
    <source>
        <dbReference type="EMBL" id="MPM71316.1"/>
    </source>
</evidence>
<dbReference type="Pfam" id="PF12771">
    <property type="entry name" value="SusD-like_2"/>
    <property type="match status" value="1"/>
</dbReference>
<dbReference type="InterPro" id="IPR041662">
    <property type="entry name" value="SusD-like_2"/>
</dbReference>
<proteinExistence type="predicted"/>
<gene>
    <name evidence="1" type="ORF">SDC9_118280</name>
</gene>
<sequence length="382" mass="42813">MSMKDAKYLDSAIACADLSFASSADDASFRFDATGISNNSNFFGVLRSNIGFTYTQSDYMVQLMTGTIPNYNSEGAIEGLLENQIITDTFTLDPRAILMFGSRDTMPANQSDIQLGTFNFVGTRQGYGVNTSVMGLTSSANATNSGTGRWFFRDDAPWPLTTYAEIQFIKAEALFRKGQKAQAFDAFKNGVRGHMDWVRSLIVPGTVVRNSAGKQTSVIGDKITASRFNQLAEEYMNSKFVNNLPLNDFSLSHVMMQKYVSMYPWGLDTWNDLRRYHYDLVLGASGVPESGVSYTTDVVYHKLNSDQNRIYKGFYLPPADVINRRQKFGQINQGAPCYRLRPRYNSEYMWNVPSLKKIEPIPGDADNYHTSIVWFAIPGNSN</sequence>
<dbReference type="Gene3D" id="1.25.40.390">
    <property type="match status" value="1"/>
</dbReference>
<dbReference type="InterPro" id="IPR011990">
    <property type="entry name" value="TPR-like_helical_dom_sf"/>
</dbReference>
<protein>
    <submittedName>
        <fullName evidence="1">Uncharacterized protein</fullName>
    </submittedName>
</protein>
<organism evidence="1">
    <name type="scientific">bioreactor metagenome</name>
    <dbReference type="NCBI Taxonomy" id="1076179"/>
    <lineage>
        <taxon>unclassified sequences</taxon>
        <taxon>metagenomes</taxon>
        <taxon>ecological metagenomes</taxon>
    </lineage>
</organism>
<dbReference type="EMBL" id="VSSQ01024030">
    <property type="protein sequence ID" value="MPM71316.1"/>
    <property type="molecule type" value="Genomic_DNA"/>
</dbReference>
<dbReference type="AlphaFoldDB" id="A0A645C0I1"/>
<name>A0A645C0I1_9ZZZZ</name>
<accession>A0A645C0I1</accession>